<name>A0A917JMU5_9GAMM</name>
<reference evidence="1" key="1">
    <citation type="journal article" date="2014" name="Int. J. Syst. Evol. Microbiol.">
        <title>Complete genome sequence of Corynebacterium casei LMG S-19264T (=DSM 44701T), isolated from a smear-ripened cheese.</title>
        <authorList>
            <consortium name="US DOE Joint Genome Institute (JGI-PGF)"/>
            <person name="Walter F."/>
            <person name="Albersmeier A."/>
            <person name="Kalinowski J."/>
            <person name="Ruckert C."/>
        </authorList>
    </citation>
    <scope>NUCLEOTIDE SEQUENCE</scope>
    <source>
        <strain evidence="1">JCM 30804</strain>
    </source>
</reference>
<evidence type="ECO:0000313" key="2">
    <source>
        <dbReference type="Proteomes" id="UP000613743"/>
    </source>
</evidence>
<dbReference type="AlphaFoldDB" id="A0A917JMU5"/>
<dbReference type="RefSeq" id="WP_188919338.1">
    <property type="nucleotide sequence ID" value="NZ_BMPZ01000003.1"/>
</dbReference>
<sequence>MSVTGTFEVNLTPQHEDIPNVGRLLISKTYSGALQGVGTGQMLSKRTPSGSAVYSAIEEFEGELAGKAGAFTLFHVGNMSNSEQSLQIVIVSGSGQGELEGIQGELAITQVDGIHHYQLNYQI</sequence>
<dbReference type="EMBL" id="BMPZ01000003">
    <property type="protein sequence ID" value="GGI78001.1"/>
    <property type="molecule type" value="Genomic_DNA"/>
</dbReference>
<proteinExistence type="predicted"/>
<evidence type="ECO:0008006" key="3">
    <source>
        <dbReference type="Google" id="ProtNLM"/>
    </source>
</evidence>
<dbReference type="InterPro" id="IPR021607">
    <property type="entry name" value="DUF3224"/>
</dbReference>
<accession>A0A917JMU5</accession>
<protein>
    <recommendedName>
        <fullName evidence="3">DUF3224 domain-containing protein</fullName>
    </recommendedName>
</protein>
<dbReference type="Pfam" id="PF11528">
    <property type="entry name" value="DUF3224"/>
    <property type="match status" value="1"/>
</dbReference>
<gene>
    <name evidence="1" type="ORF">GCM10009332_14270</name>
</gene>
<dbReference type="InterPro" id="IPR023159">
    <property type="entry name" value="SO1590-like_sf"/>
</dbReference>
<comment type="caution">
    <text evidence="1">The sequence shown here is derived from an EMBL/GenBank/DDBJ whole genome shotgun (WGS) entry which is preliminary data.</text>
</comment>
<dbReference type="Proteomes" id="UP000613743">
    <property type="component" value="Unassembled WGS sequence"/>
</dbReference>
<keyword evidence="2" id="KW-1185">Reference proteome</keyword>
<dbReference type="Gene3D" id="2.40.350.10">
    <property type="entry name" value="SO1590-like"/>
    <property type="match status" value="1"/>
</dbReference>
<evidence type="ECO:0000313" key="1">
    <source>
        <dbReference type="EMBL" id="GGI78001.1"/>
    </source>
</evidence>
<reference evidence="1" key="2">
    <citation type="submission" date="2020-09" db="EMBL/GenBank/DDBJ databases">
        <authorList>
            <person name="Sun Q."/>
            <person name="Ohkuma M."/>
        </authorList>
    </citation>
    <scope>NUCLEOTIDE SEQUENCE</scope>
    <source>
        <strain evidence="1">JCM 30804</strain>
    </source>
</reference>
<organism evidence="1 2">
    <name type="scientific">Shewanella gelidii</name>
    <dbReference type="NCBI Taxonomy" id="1642821"/>
    <lineage>
        <taxon>Bacteria</taxon>
        <taxon>Pseudomonadati</taxon>
        <taxon>Pseudomonadota</taxon>
        <taxon>Gammaproteobacteria</taxon>
        <taxon>Alteromonadales</taxon>
        <taxon>Shewanellaceae</taxon>
        <taxon>Shewanella</taxon>
    </lineage>
</organism>
<dbReference type="SUPFAM" id="SSF159238">
    <property type="entry name" value="SO1590-like"/>
    <property type="match status" value="1"/>
</dbReference>